<dbReference type="Gene3D" id="3.90.1200.10">
    <property type="match status" value="1"/>
</dbReference>
<dbReference type="InterPro" id="IPR002575">
    <property type="entry name" value="Aminoglycoside_PTrfase"/>
</dbReference>
<dbReference type="AlphaFoldDB" id="A0A9D1XG90"/>
<dbReference type="Proteomes" id="UP000886890">
    <property type="component" value="Unassembled WGS sequence"/>
</dbReference>
<sequence length="325" mass="37996">MYDNGVGVLSQYGLTARTICRGRGAMLCETETGWKSIQEFGGARNKLELQWQLQEQIIRSGAVQTDCPLRNEAGELVSQGEDGQLYVVREWYPGKECDTRSIPEIRRAASAMARLHKAARLPLRKEYEKESLISECTRHNAEIRKIRRYLSGKQKKNPFEKLLLDSADEFLEQGEAAVEELKDSGYERLREEARQKGCICHGEFNQHNILFCGGGQDTVIHFDKWNFDLQTADLYQFMRKILEKHNWDLQTGAEILSAYEKEQPLQKTELQNLRIRLSYPWKYWKLANHYYGGKKTWMSQKNIEKLEQIKSQKKNWINFINNMDF</sequence>
<reference evidence="2" key="1">
    <citation type="journal article" date="2021" name="PeerJ">
        <title>Extensive microbial diversity within the chicken gut microbiome revealed by metagenomics and culture.</title>
        <authorList>
            <person name="Gilroy R."/>
            <person name="Ravi A."/>
            <person name="Getino M."/>
            <person name="Pursley I."/>
            <person name="Horton D.L."/>
            <person name="Alikhan N.F."/>
            <person name="Baker D."/>
            <person name="Gharbi K."/>
            <person name="Hall N."/>
            <person name="Watson M."/>
            <person name="Adriaenssens E.M."/>
            <person name="Foster-Nyarko E."/>
            <person name="Jarju S."/>
            <person name="Secka A."/>
            <person name="Antonio M."/>
            <person name="Oren A."/>
            <person name="Chaudhuri R.R."/>
            <person name="La Ragione R."/>
            <person name="Hildebrand F."/>
            <person name="Pallen M.J."/>
        </authorList>
    </citation>
    <scope>NUCLEOTIDE SEQUENCE</scope>
    <source>
        <strain evidence="2">CHK183-1962</strain>
    </source>
</reference>
<dbReference type="SUPFAM" id="SSF56112">
    <property type="entry name" value="Protein kinase-like (PK-like)"/>
    <property type="match status" value="1"/>
</dbReference>
<keyword evidence="2" id="KW-0167">Capsid protein</keyword>
<dbReference type="InterPro" id="IPR014255">
    <property type="entry name" value="Spore_coat_CotS"/>
</dbReference>
<organism evidence="2 3">
    <name type="scientific">Candidatus Fusicatenibacter merdavium</name>
    <dbReference type="NCBI Taxonomy" id="2838600"/>
    <lineage>
        <taxon>Bacteria</taxon>
        <taxon>Bacillati</taxon>
        <taxon>Bacillota</taxon>
        <taxon>Clostridia</taxon>
        <taxon>Lachnospirales</taxon>
        <taxon>Lachnospiraceae</taxon>
        <taxon>Fusicatenibacter</taxon>
    </lineage>
</organism>
<comment type="caution">
    <text evidence="2">The sequence shown here is derived from an EMBL/GenBank/DDBJ whole genome shotgun (WGS) entry which is preliminary data.</text>
</comment>
<proteinExistence type="predicted"/>
<reference evidence="2" key="2">
    <citation type="submission" date="2021-04" db="EMBL/GenBank/DDBJ databases">
        <authorList>
            <person name="Gilroy R."/>
        </authorList>
    </citation>
    <scope>NUCLEOTIDE SEQUENCE</scope>
    <source>
        <strain evidence="2">CHK183-1962</strain>
    </source>
</reference>
<dbReference type="NCBIfam" id="TIGR02906">
    <property type="entry name" value="spore_CotS"/>
    <property type="match status" value="1"/>
</dbReference>
<dbReference type="InterPro" id="IPR011009">
    <property type="entry name" value="Kinase-like_dom_sf"/>
</dbReference>
<dbReference type="EMBL" id="DXEK01000129">
    <property type="protein sequence ID" value="HIX77450.1"/>
    <property type="molecule type" value="Genomic_DNA"/>
</dbReference>
<evidence type="ECO:0000259" key="1">
    <source>
        <dbReference type="Pfam" id="PF01636"/>
    </source>
</evidence>
<evidence type="ECO:0000313" key="2">
    <source>
        <dbReference type="EMBL" id="HIX77450.1"/>
    </source>
</evidence>
<keyword evidence="2" id="KW-0946">Virion</keyword>
<dbReference type="PANTHER" id="PTHR39179">
    <property type="entry name" value="SPORE COAT PROTEIN I"/>
    <property type="match status" value="1"/>
</dbReference>
<gene>
    <name evidence="2" type="ORF">H9734_07645</name>
</gene>
<evidence type="ECO:0000313" key="3">
    <source>
        <dbReference type="Proteomes" id="UP000886890"/>
    </source>
</evidence>
<dbReference type="PANTHER" id="PTHR39179:SF1">
    <property type="entry name" value="SPORE COAT PROTEIN I"/>
    <property type="match status" value="1"/>
</dbReference>
<protein>
    <submittedName>
        <fullName evidence="2">CotS family spore coat protein</fullName>
    </submittedName>
</protein>
<dbReference type="Pfam" id="PF01636">
    <property type="entry name" value="APH"/>
    <property type="match status" value="1"/>
</dbReference>
<feature type="domain" description="Aminoglycoside phosphotransferase" evidence="1">
    <location>
        <begin position="79"/>
        <end position="254"/>
    </location>
</feature>
<dbReference type="GO" id="GO:0042601">
    <property type="term" value="C:endospore-forming forespore"/>
    <property type="evidence" value="ECO:0007669"/>
    <property type="project" value="TreeGrafter"/>
</dbReference>
<dbReference type="InterPro" id="IPR047175">
    <property type="entry name" value="CotS-like"/>
</dbReference>
<accession>A0A9D1XG90</accession>
<name>A0A9D1XG90_9FIRM</name>